<reference evidence="7" key="2">
    <citation type="journal article" date="2021" name="PeerJ">
        <title>Extensive microbial diversity within the chicken gut microbiome revealed by metagenomics and culture.</title>
        <authorList>
            <person name="Gilroy R."/>
            <person name="Ravi A."/>
            <person name="Getino M."/>
            <person name="Pursley I."/>
            <person name="Horton D.L."/>
            <person name="Alikhan N.F."/>
            <person name="Baker D."/>
            <person name="Gharbi K."/>
            <person name="Hall N."/>
            <person name="Watson M."/>
            <person name="Adriaenssens E.M."/>
            <person name="Foster-Nyarko E."/>
            <person name="Jarju S."/>
            <person name="Secka A."/>
            <person name="Antonio M."/>
            <person name="Oren A."/>
            <person name="Chaudhuri R.R."/>
            <person name="La Ragione R."/>
            <person name="Hildebrand F."/>
            <person name="Pallen M.J."/>
        </authorList>
    </citation>
    <scope>NUCLEOTIDE SEQUENCE</scope>
    <source>
        <strain evidence="7">CHK191-8634</strain>
    </source>
</reference>
<dbReference type="AlphaFoldDB" id="A0A9D1LL65"/>
<dbReference type="InterPro" id="IPR006300">
    <property type="entry name" value="FlgB"/>
</dbReference>
<accession>A0A9D1LL65</accession>
<evidence type="ECO:0000313" key="8">
    <source>
        <dbReference type="Proteomes" id="UP000824073"/>
    </source>
</evidence>
<name>A0A9D1LL65_9CLOT</name>
<protein>
    <recommendedName>
        <fullName evidence="3 6">Flagellar basal body rod protein FlgB</fullName>
    </recommendedName>
</protein>
<comment type="function">
    <text evidence="5 6">Structural component of flagellum, the bacterial motility apparatus. Part of the rod structure of flagellar basal body.</text>
</comment>
<dbReference type="GO" id="GO:0071973">
    <property type="term" value="P:bacterial-type flagellum-dependent cell motility"/>
    <property type="evidence" value="ECO:0007669"/>
    <property type="project" value="InterPro"/>
</dbReference>
<keyword evidence="7" id="KW-0969">Cilium</keyword>
<dbReference type="EMBL" id="DVMR01000052">
    <property type="protein sequence ID" value="HIU43974.1"/>
    <property type="molecule type" value="Genomic_DNA"/>
</dbReference>
<evidence type="ECO:0000256" key="4">
    <source>
        <dbReference type="ARBA" id="ARBA00023143"/>
    </source>
</evidence>
<proteinExistence type="inferred from homology"/>
<evidence type="ECO:0000256" key="5">
    <source>
        <dbReference type="ARBA" id="ARBA00024934"/>
    </source>
</evidence>
<evidence type="ECO:0000256" key="2">
    <source>
        <dbReference type="ARBA" id="ARBA00009677"/>
    </source>
</evidence>
<dbReference type="GO" id="GO:0030694">
    <property type="term" value="C:bacterial-type flagellum basal body, rod"/>
    <property type="evidence" value="ECO:0007669"/>
    <property type="project" value="InterPro"/>
</dbReference>
<comment type="similarity">
    <text evidence="2 6">Belongs to the flagella basal body rod proteins family.</text>
</comment>
<evidence type="ECO:0000256" key="1">
    <source>
        <dbReference type="ARBA" id="ARBA00004117"/>
    </source>
</evidence>
<dbReference type="Proteomes" id="UP000824073">
    <property type="component" value="Unassembled WGS sequence"/>
</dbReference>
<sequence>MELLGHNSLLMLEKSMDFLWTKQAAILDNISNAETPNYKTKVVTFEESLREKLDAAQRSRSPRTAVREVLEGAQFAVTEAQEATRMDENGVNLVEQSVELARNAYQLQYVYSAISSDLSALRTAIRGQ</sequence>
<comment type="subunit">
    <text evidence="6">The basal body constitutes a major portion of the flagellar organelle and consists of a number of rings mounted on a central rod.</text>
</comment>
<comment type="caution">
    <text evidence="7">The sequence shown here is derived from an EMBL/GenBank/DDBJ whole genome shotgun (WGS) entry which is preliminary data.</text>
</comment>
<keyword evidence="7" id="KW-0966">Cell projection</keyword>
<comment type="subcellular location">
    <subcellularLocation>
        <location evidence="1 6">Bacterial flagellum basal body</location>
    </subcellularLocation>
</comment>
<evidence type="ECO:0000256" key="6">
    <source>
        <dbReference type="PIRNR" id="PIRNR002889"/>
    </source>
</evidence>
<evidence type="ECO:0000256" key="3">
    <source>
        <dbReference type="ARBA" id="ARBA00014376"/>
    </source>
</evidence>
<gene>
    <name evidence="7" type="ORF">IAB67_06730</name>
</gene>
<keyword evidence="7" id="KW-0282">Flagellum</keyword>
<reference evidence="7" key="1">
    <citation type="submission" date="2020-10" db="EMBL/GenBank/DDBJ databases">
        <authorList>
            <person name="Gilroy R."/>
        </authorList>
    </citation>
    <scope>NUCLEOTIDE SEQUENCE</scope>
    <source>
        <strain evidence="7">CHK191-8634</strain>
    </source>
</reference>
<organism evidence="7 8">
    <name type="scientific">Candidatus Ventrousia excrementavium</name>
    <dbReference type="NCBI Taxonomy" id="2840961"/>
    <lineage>
        <taxon>Bacteria</taxon>
        <taxon>Bacillati</taxon>
        <taxon>Bacillota</taxon>
        <taxon>Clostridia</taxon>
        <taxon>Eubacteriales</taxon>
        <taxon>Clostridiaceae</taxon>
        <taxon>Clostridiaceae incertae sedis</taxon>
        <taxon>Candidatus Ventrousia</taxon>
    </lineage>
</organism>
<evidence type="ECO:0000313" key="7">
    <source>
        <dbReference type="EMBL" id="HIU43974.1"/>
    </source>
</evidence>
<dbReference type="PIRSF" id="PIRSF002889">
    <property type="entry name" value="Rod_FlgB"/>
    <property type="match status" value="1"/>
</dbReference>
<keyword evidence="4 6" id="KW-0975">Bacterial flagellum</keyword>